<name>A0ACA9P0J2_9GLOM</name>
<accession>A0ACA9P0J2</accession>
<evidence type="ECO:0000313" key="1">
    <source>
        <dbReference type="EMBL" id="CAG8685382.1"/>
    </source>
</evidence>
<evidence type="ECO:0000313" key="2">
    <source>
        <dbReference type="Proteomes" id="UP000789860"/>
    </source>
</evidence>
<proteinExistence type="predicted"/>
<dbReference type="Proteomes" id="UP000789860">
    <property type="component" value="Unassembled WGS sequence"/>
</dbReference>
<sequence>MSEIDEILTTTAQITNNSALNESNHNNESVLDPNTGINDPYVGDSQHGTMALILLGALLGFQFLILYWKQKHYRSFQMVTLIGLWLIPMYIFGFQAHFWRFMTIWALYSGINSFSLNYHIFILRLVYKWFSFVYKVSYAVGITGYSIIMFTFFGLIQLVYTGTEVVEIGVLLLCYGLYFG</sequence>
<keyword evidence="2" id="KW-1185">Reference proteome</keyword>
<protein>
    <submittedName>
        <fullName evidence="1">11093_t:CDS:1</fullName>
    </submittedName>
</protein>
<reference evidence="1" key="1">
    <citation type="submission" date="2021-06" db="EMBL/GenBank/DDBJ databases">
        <authorList>
            <person name="Kallberg Y."/>
            <person name="Tangrot J."/>
            <person name="Rosling A."/>
        </authorList>
    </citation>
    <scope>NUCLEOTIDE SEQUENCE</scope>
    <source>
        <strain evidence="1">AU212A</strain>
    </source>
</reference>
<dbReference type="EMBL" id="CAJVPM010033443">
    <property type="protein sequence ID" value="CAG8685382.1"/>
    <property type="molecule type" value="Genomic_DNA"/>
</dbReference>
<organism evidence="1 2">
    <name type="scientific">Scutellospora calospora</name>
    <dbReference type="NCBI Taxonomy" id="85575"/>
    <lineage>
        <taxon>Eukaryota</taxon>
        <taxon>Fungi</taxon>
        <taxon>Fungi incertae sedis</taxon>
        <taxon>Mucoromycota</taxon>
        <taxon>Glomeromycotina</taxon>
        <taxon>Glomeromycetes</taxon>
        <taxon>Diversisporales</taxon>
        <taxon>Gigasporaceae</taxon>
        <taxon>Scutellospora</taxon>
    </lineage>
</organism>
<feature type="non-terminal residue" evidence="1">
    <location>
        <position position="180"/>
    </location>
</feature>
<gene>
    <name evidence="1" type="ORF">SCALOS_LOCUS9887</name>
</gene>
<comment type="caution">
    <text evidence="1">The sequence shown here is derived from an EMBL/GenBank/DDBJ whole genome shotgun (WGS) entry which is preliminary data.</text>
</comment>